<gene>
    <name evidence="3" type="ORF">NX722_10400</name>
</gene>
<sequence>MKHTVTATRTGAFLFLIVALAYGYHAYQIPLQPWSIDEPFTARTLPVFLSVAGSLVAFLMLVLPDPEAVSPTESLSGPGWKGTLILLALMSLFGLALSYAGFIISTTLFLIGGYLVLGERRIKVLLLASLPLALGLWLLLSKVLGIYLAPGSFFV</sequence>
<keyword evidence="1" id="KW-0812">Transmembrane</keyword>
<feature type="transmembrane region" description="Helical" evidence="1">
    <location>
        <begin position="84"/>
        <end position="117"/>
    </location>
</feature>
<evidence type="ECO:0000313" key="4">
    <source>
        <dbReference type="Proteomes" id="UP001209854"/>
    </source>
</evidence>
<keyword evidence="1" id="KW-0472">Membrane</keyword>
<dbReference type="Pfam" id="PF07331">
    <property type="entry name" value="TctB"/>
    <property type="match status" value="1"/>
</dbReference>
<protein>
    <submittedName>
        <fullName evidence="3">Tripartite tricarboxylate transporter TctB family protein</fullName>
    </submittedName>
</protein>
<evidence type="ECO:0000313" key="3">
    <source>
        <dbReference type="EMBL" id="MCW7553039.1"/>
    </source>
</evidence>
<dbReference type="InterPro" id="IPR009936">
    <property type="entry name" value="DUF1468"/>
</dbReference>
<organism evidence="3 4">
    <name type="scientific">Endozoicomonas gorgoniicola</name>
    <dbReference type="NCBI Taxonomy" id="1234144"/>
    <lineage>
        <taxon>Bacteria</taxon>
        <taxon>Pseudomonadati</taxon>
        <taxon>Pseudomonadota</taxon>
        <taxon>Gammaproteobacteria</taxon>
        <taxon>Oceanospirillales</taxon>
        <taxon>Endozoicomonadaceae</taxon>
        <taxon>Endozoicomonas</taxon>
    </lineage>
</organism>
<feature type="transmembrane region" description="Helical" evidence="1">
    <location>
        <begin position="45"/>
        <end position="64"/>
    </location>
</feature>
<dbReference type="Proteomes" id="UP001209854">
    <property type="component" value="Unassembled WGS sequence"/>
</dbReference>
<evidence type="ECO:0000259" key="2">
    <source>
        <dbReference type="Pfam" id="PF07331"/>
    </source>
</evidence>
<keyword evidence="1" id="KW-1133">Transmembrane helix</keyword>
<dbReference type="EMBL" id="JAPFCC010000001">
    <property type="protein sequence ID" value="MCW7553039.1"/>
    <property type="molecule type" value="Genomic_DNA"/>
</dbReference>
<dbReference type="RefSeq" id="WP_262567912.1">
    <property type="nucleotide sequence ID" value="NZ_JAPFCC010000001.1"/>
</dbReference>
<keyword evidence="4" id="KW-1185">Reference proteome</keyword>
<reference evidence="3 4" key="1">
    <citation type="submission" date="2022-10" db="EMBL/GenBank/DDBJ databases">
        <title>High-quality genome sequences of two octocoral-associated bacteria, Endozoicomonas euniceicola EF212 and Endozoicomonas gorgoniicola PS125.</title>
        <authorList>
            <person name="Chiou Y.-J."/>
            <person name="Chen Y.-H."/>
        </authorList>
    </citation>
    <scope>NUCLEOTIDE SEQUENCE [LARGE SCALE GENOMIC DNA]</scope>
    <source>
        <strain evidence="3 4">PS125</strain>
    </source>
</reference>
<proteinExistence type="predicted"/>
<accession>A0ABT3MUK7</accession>
<feature type="transmembrane region" description="Helical" evidence="1">
    <location>
        <begin position="124"/>
        <end position="149"/>
    </location>
</feature>
<feature type="domain" description="DUF1468" evidence="2">
    <location>
        <begin position="11"/>
        <end position="148"/>
    </location>
</feature>
<name>A0ABT3MUK7_9GAMM</name>
<comment type="caution">
    <text evidence="3">The sequence shown here is derived from an EMBL/GenBank/DDBJ whole genome shotgun (WGS) entry which is preliminary data.</text>
</comment>
<feature type="transmembrane region" description="Helical" evidence="1">
    <location>
        <begin position="6"/>
        <end position="24"/>
    </location>
</feature>
<evidence type="ECO:0000256" key="1">
    <source>
        <dbReference type="SAM" id="Phobius"/>
    </source>
</evidence>